<dbReference type="InterPro" id="IPR041280">
    <property type="entry name" value="Big_10"/>
</dbReference>
<dbReference type="GO" id="GO:0018104">
    <property type="term" value="P:peptidoglycan-protein cross-linking"/>
    <property type="evidence" value="ECO:0007669"/>
    <property type="project" value="TreeGrafter"/>
</dbReference>
<evidence type="ECO:0000256" key="3">
    <source>
        <dbReference type="ARBA" id="ARBA00022679"/>
    </source>
</evidence>
<dbReference type="STRING" id="47312.SAMN04489765_1642"/>
<comment type="pathway">
    <text evidence="1 13">Cell wall biogenesis; peptidoglycan biosynthesis.</text>
</comment>
<keyword evidence="17" id="KW-1185">Reference proteome</keyword>
<dbReference type="InterPro" id="IPR005490">
    <property type="entry name" value="LD_TPept_cat_dom"/>
</dbReference>
<evidence type="ECO:0000256" key="1">
    <source>
        <dbReference type="ARBA" id="ARBA00004752"/>
    </source>
</evidence>
<evidence type="ECO:0000313" key="16">
    <source>
        <dbReference type="EMBL" id="SDQ73755.1"/>
    </source>
</evidence>
<organism evidence="16 17">
    <name type="scientific">Tsukamurella pulmonis</name>
    <dbReference type="NCBI Taxonomy" id="47312"/>
    <lineage>
        <taxon>Bacteria</taxon>
        <taxon>Bacillati</taxon>
        <taxon>Actinomycetota</taxon>
        <taxon>Actinomycetes</taxon>
        <taxon>Mycobacteriales</taxon>
        <taxon>Tsukamurellaceae</taxon>
        <taxon>Tsukamurella</taxon>
    </lineage>
</organism>
<dbReference type="SUPFAM" id="SSF141523">
    <property type="entry name" value="L,D-transpeptidase catalytic domain-like"/>
    <property type="match status" value="1"/>
</dbReference>
<comment type="pathway">
    <text evidence="12">Glycan biosynthesis.</text>
</comment>
<dbReference type="GO" id="GO:0071972">
    <property type="term" value="F:peptidoglycan L,D-transpeptidase activity"/>
    <property type="evidence" value="ECO:0007669"/>
    <property type="project" value="TreeGrafter"/>
</dbReference>
<feature type="signal peptide" evidence="14">
    <location>
        <begin position="1"/>
        <end position="25"/>
    </location>
</feature>
<feature type="domain" description="L,D-TPase catalytic" evidence="15">
    <location>
        <begin position="250"/>
        <end position="375"/>
    </location>
</feature>
<evidence type="ECO:0000256" key="7">
    <source>
        <dbReference type="ARBA" id="ARBA00023136"/>
    </source>
</evidence>
<keyword evidence="2" id="KW-1003">Cell membrane</keyword>
<dbReference type="PROSITE" id="PS51257">
    <property type="entry name" value="PROKAR_LIPOPROTEIN"/>
    <property type="match status" value="1"/>
</dbReference>
<dbReference type="FunFam" id="2.40.440.10:FF:000005">
    <property type="entry name" value="L,D-transpeptidase 2"/>
    <property type="match status" value="1"/>
</dbReference>
<dbReference type="Gene3D" id="2.40.440.10">
    <property type="entry name" value="L,D-transpeptidase catalytic domain-like"/>
    <property type="match status" value="1"/>
</dbReference>
<feature type="active site" description="Proton donor/acceptor" evidence="13">
    <location>
        <position position="333"/>
    </location>
</feature>
<evidence type="ECO:0000259" key="15">
    <source>
        <dbReference type="PROSITE" id="PS52029"/>
    </source>
</evidence>
<keyword evidence="10" id="KW-0012">Acyltransferase</keyword>
<dbReference type="GO" id="GO:0016746">
    <property type="term" value="F:acyltransferase activity"/>
    <property type="evidence" value="ECO:0007669"/>
    <property type="project" value="UniProtKB-KW"/>
</dbReference>
<evidence type="ECO:0000256" key="11">
    <source>
        <dbReference type="ARBA" id="ARBA00023316"/>
    </source>
</evidence>
<dbReference type="Gene3D" id="2.60.40.3780">
    <property type="match status" value="1"/>
</dbReference>
<evidence type="ECO:0000256" key="10">
    <source>
        <dbReference type="ARBA" id="ARBA00023315"/>
    </source>
</evidence>
<name>A0A1H1DB33_9ACTN</name>
<keyword evidence="3" id="KW-0808">Transferase</keyword>
<dbReference type="Proteomes" id="UP000183053">
    <property type="component" value="Unassembled WGS sequence"/>
</dbReference>
<keyword evidence="5 13" id="KW-0133">Cell shape</keyword>
<sequence length="406" mass="43518">MRNRPAVSRRILTAVAATSVTTALVAGCTSSAQGEMPLPDPSQKITDSTPFFDLLRPQITSTVKGGALDVQPGVPVKVTASGGTLTRVVMTNPDGKEVAGKLSEDGRSWSNSEPLGYSKQYKLRAEANGIGGVNVANETFSTQSPNNLVQAYFTTADNSTVGVGQTVGVKFDERIADRAAAQRAIKIVTDPPVEGAFYWVSPSEVRWRPESYFKPGTKVSANVNIYGVDLGNGTYGQKDASMRFTVGDEVITTVSDKDKIVRVTKNGKLIKTMPTSMGGPGNETPNGVYLIGDHRENMIMDSSTYGVPVNSPSGYRTLVDYAVQMSYSGIYLHSAPWSVNQQGSTNVSHGCLNVSTENALWFMQNTKRGDIVKVTDTDGPTLEGTDGLGDWNIPWSVWRAGNTKIG</sequence>
<evidence type="ECO:0000256" key="2">
    <source>
        <dbReference type="ARBA" id="ARBA00022475"/>
    </source>
</evidence>
<feature type="chain" id="PRO_5038574075" evidence="14">
    <location>
        <begin position="26"/>
        <end position="406"/>
    </location>
</feature>
<dbReference type="Pfam" id="PF03734">
    <property type="entry name" value="YkuD"/>
    <property type="match status" value="1"/>
</dbReference>
<protein>
    <submittedName>
        <fullName evidence="16">Lipoprotein-anchoring transpeptidase ErfK/SrfK</fullName>
    </submittedName>
</protein>
<evidence type="ECO:0000256" key="14">
    <source>
        <dbReference type="SAM" id="SignalP"/>
    </source>
</evidence>
<evidence type="ECO:0000256" key="6">
    <source>
        <dbReference type="ARBA" id="ARBA00022984"/>
    </source>
</evidence>
<keyword evidence="4 14" id="KW-0732">Signal</keyword>
<keyword evidence="6 13" id="KW-0573">Peptidoglycan synthesis</keyword>
<evidence type="ECO:0000256" key="9">
    <source>
        <dbReference type="ARBA" id="ARBA00023288"/>
    </source>
</evidence>
<dbReference type="GO" id="GO:0071555">
    <property type="term" value="P:cell wall organization"/>
    <property type="evidence" value="ECO:0007669"/>
    <property type="project" value="UniProtKB-UniRule"/>
</dbReference>
<keyword evidence="7" id="KW-0472">Membrane</keyword>
<dbReference type="PANTHER" id="PTHR30582:SF2">
    <property type="entry name" value="L,D-TRANSPEPTIDASE YCIB-RELATED"/>
    <property type="match status" value="1"/>
</dbReference>
<proteinExistence type="predicted"/>
<dbReference type="CDD" id="cd13432">
    <property type="entry name" value="LDT_IgD_like_2"/>
    <property type="match status" value="1"/>
</dbReference>
<dbReference type="InterPro" id="IPR050979">
    <property type="entry name" value="LD-transpeptidase"/>
</dbReference>
<keyword evidence="11 13" id="KW-0961">Cell wall biogenesis/degradation</keyword>
<dbReference type="RefSeq" id="WP_082756520.1">
    <property type="nucleotide sequence ID" value="NZ_FNLF01000002.1"/>
</dbReference>
<accession>A0A1H1DB33</accession>
<evidence type="ECO:0000256" key="13">
    <source>
        <dbReference type="PROSITE-ProRule" id="PRU01373"/>
    </source>
</evidence>
<keyword evidence="8" id="KW-0564">Palmitate</keyword>
<gene>
    <name evidence="16" type="ORF">SAMN04489765_1642</name>
</gene>
<dbReference type="EMBL" id="FNLF01000002">
    <property type="protein sequence ID" value="SDQ73755.1"/>
    <property type="molecule type" value="Genomic_DNA"/>
</dbReference>
<keyword evidence="9 16" id="KW-0449">Lipoprotein</keyword>
<evidence type="ECO:0000256" key="4">
    <source>
        <dbReference type="ARBA" id="ARBA00022729"/>
    </source>
</evidence>
<evidence type="ECO:0000256" key="5">
    <source>
        <dbReference type="ARBA" id="ARBA00022960"/>
    </source>
</evidence>
<dbReference type="PANTHER" id="PTHR30582">
    <property type="entry name" value="L,D-TRANSPEPTIDASE"/>
    <property type="match status" value="1"/>
</dbReference>
<dbReference type="AlphaFoldDB" id="A0A1H1DB33"/>
<evidence type="ECO:0000256" key="12">
    <source>
        <dbReference type="ARBA" id="ARBA00060592"/>
    </source>
</evidence>
<evidence type="ECO:0000256" key="8">
    <source>
        <dbReference type="ARBA" id="ARBA00023139"/>
    </source>
</evidence>
<dbReference type="CDD" id="cd16913">
    <property type="entry name" value="YkuD_like"/>
    <property type="match status" value="1"/>
</dbReference>
<dbReference type="Pfam" id="PF17964">
    <property type="entry name" value="Big_10"/>
    <property type="match status" value="1"/>
</dbReference>
<feature type="active site" description="Nucleophile" evidence="13">
    <location>
        <position position="351"/>
    </location>
</feature>
<reference evidence="17" key="1">
    <citation type="submission" date="2016-10" db="EMBL/GenBank/DDBJ databases">
        <authorList>
            <person name="Varghese N."/>
            <person name="Submissions S."/>
        </authorList>
    </citation>
    <scope>NUCLEOTIDE SEQUENCE [LARGE SCALE GENOMIC DNA]</scope>
    <source>
        <strain evidence="17">DSM 44142</strain>
    </source>
</reference>
<dbReference type="PROSITE" id="PS52029">
    <property type="entry name" value="LD_TPASE"/>
    <property type="match status" value="1"/>
</dbReference>
<dbReference type="GO" id="GO:0008360">
    <property type="term" value="P:regulation of cell shape"/>
    <property type="evidence" value="ECO:0007669"/>
    <property type="project" value="UniProtKB-UniRule"/>
</dbReference>
<evidence type="ECO:0000313" key="17">
    <source>
        <dbReference type="Proteomes" id="UP000183053"/>
    </source>
</evidence>
<dbReference type="UniPathway" id="UPA00219"/>
<dbReference type="InterPro" id="IPR038063">
    <property type="entry name" value="Transpep_catalytic_dom"/>
</dbReference>
<dbReference type="OrthoDB" id="5242354at2"/>
<dbReference type="GO" id="GO:0005576">
    <property type="term" value="C:extracellular region"/>
    <property type="evidence" value="ECO:0007669"/>
    <property type="project" value="TreeGrafter"/>
</dbReference>
<dbReference type="Gene3D" id="2.60.40.3710">
    <property type="match status" value="1"/>
</dbReference>